<dbReference type="PANTHER" id="PTHR33119:SF1">
    <property type="entry name" value="FE2OG DIOXYGENASE DOMAIN-CONTAINING PROTEIN"/>
    <property type="match status" value="1"/>
</dbReference>
<sequence length="667" mass="75647">MASSWVVETPDTFVAKKDEVAAEAKDDHELTQDDSKLARPGFGLPLDWLPAKGRFPILMSPPKPSVYGGWDNGDGQEWSAATLLIREACMLKLVDDLTDKPEWWRKIRDPEIVAKWKAEALAINWQAYRQYADFTPNMVDACFDEIRRKAELYEKTGLTPVYDYTVAAIKSDKLMSEDLRLELIAGVKALEGVPDEKKDWHPGSDGKVLDLVHPSLWPLVYGRTRVLSDRRVPLSDSLAYSGLGDVIPAPDPEHNKSRIPSRRWGRGDDDVSAYSTRFQWLPCDVSLDGQGNATIDSYINNLHPVEHAGLYPIIQRFIQASLPAWNLLYTWPDHLSFQRLTTTRAGPICTTPDICGEHYECRPSARPLGPEEEPREEDEEYEDDYETSPRGVLDQQWFSETHAMDLPDAYVPPPDAADKEDPKNRVFPVTSDDVKTSGFFHDARRVQVIVKLANIHLTPDKPTYDGGSWHIEGQLNEHICATALFYYDSENITTSRLSFRTPANSEELSTDLDYAQSDSRSIHRTFAMRPDSESTIQDVGSVLTTQGRAVFFPNLYMHRVEPFRLADPRLPGHRKILALFLVDPAVPVVSTANVPPQQRHWWKGEDHIRRSSRLPPELTSMVLDNVDYFVDEDEAKKLRGELMAERTAMQEATDGALNNIEFNFCEH</sequence>
<dbReference type="Pfam" id="PF21666">
    <property type="entry name" value="DUF4246_N"/>
    <property type="match status" value="1"/>
</dbReference>
<name>A0A179GYT5_PURLI</name>
<dbReference type="EMBL" id="LSBH01000003">
    <property type="protein sequence ID" value="OAQ82453.1"/>
    <property type="molecule type" value="Genomic_DNA"/>
</dbReference>
<dbReference type="InterPro" id="IPR025340">
    <property type="entry name" value="DUF4246"/>
</dbReference>
<dbReference type="AlphaFoldDB" id="A0A179GYT5"/>
<evidence type="ECO:0000259" key="2">
    <source>
        <dbReference type="Pfam" id="PF14033"/>
    </source>
</evidence>
<feature type="region of interest" description="Disordered" evidence="1">
    <location>
        <begin position="360"/>
        <end position="389"/>
    </location>
</feature>
<proteinExistence type="predicted"/>
<reference evidence="4 5" key="1">
    <citation type="submission" date="2016-01" db="EMBL/GenBank/DDBJ databases">
        <title>Biosynthesis of antibiotic leucinostatins and their inhibition on Phytophthora in bio-control Purpureocillium lilacinum.</title>
        <authorList>
            <person name="Wang G."/>
            <person name="Liu Z."/>
            <person name="Lin R."/>
            <person name="Li E."/>
            <person name="Mao Z."/>
            <person name="Ling J."/>
            <person name="Yin W."/>
            <person name="Xie B."/>
        </authorList>
    </citation>
    <scope>NUCLEOTIDE SEQUENCE [LARGE SCALE GENOMIC DNA]</scope>
    <source>
        <strain evidence="4">PLBJ-1</strain>
    </source>
</reference>
<evidence type="ECO:0000256" key="1">
    <source>
        <dbReference type="SAM" id="MobiDB-lite"/>
    </source>
</evidence>
<gene>
    <name evidence="4" type="ORF">VFPBJ_05037</name>
</gene>
<dbReference type="Proteomes" id="UP000078240">
    <property type="component" value="Unassembled WGS sequence"/>
</dbReference>
<evidence type="ECO:0000313" key="5">
    <source>
        <dbReference type="Proteomes" id="UP000078240"/>
    </source>
</evidence>
<protein>
    <submittedName>
        <fullName evidence="4">WD40 repeat 2</fullName>
    </submittedName>
</protein>
<organism evidence="4 5">
    <name type="scientific">Purpureocillium lilacinum</name>
    <name type="common">Paecilomyces lilacinus</name>
    <dbReference type="NCBI Taxonomy" id="33203"/>
    <lineage>
        <taxon>Eukaryota</taxon>
        <taxon>Fungi</taxon>
        <taxon>Dikarya</taxon>
        <taxon>Ascomycota</taxon>
        <taxon>Pezizomycotina</taxon>
        <taxon>Sordariomycetes</taxon>
        <taxon>Hypocreomycetidae</taxon>
        <taxon>Hypocreales</taxon>
        <taxon>Ophiocordycipitaceae</taxon>
        <taxon>Purpureocillium</taxon>
    </lineage>
</organism>
<feature type="domain" description="DUF4246" evidence="3">
    <location>
        <begin position="40"/>
        <end position="119"/>
    </location>
</feature>
<evidence type="ECO:0000313" key="4">
    <source>
        <dbReference type="EMBL" id="OAQ82453.1"/>
    </source>
</evidence>
<dbReference type="InterPro" id="IPR049192">
    <property type="entry name" value="DUF4246_C"/>
</dbReference>
<feature type="compositionally biased region" description="Acidic residues" evidence="1">
    <location>
        <begin position="370"/>
        <end position="386"/>
    </location>
</feature>
<evidence type="ECO:0000259" key="3">
    <source>
        <dbReference type="Pfam" id="PF21666"/>
    </source>
</evidence>
<dbReference type="Pfam" id="PF14033">
    <property type="entry name" value="DUF4246"/>
    <property type="match status" value="1"/>
</dbReference>
<comment type="caution">
    <text evidence="4">The sequence shown here is derived from an EMBL/GenBank/DDBJ whole genome shotgun (WGS) entry which is preliminary data.</text>
</comment>
<accession>A0A179GYT5</accession>
<feature type="domain" description="DUF4246" evidence="2">
    <location>
        <begin position="137"/>
        <end position="604"/>
    </location>
</feature>
<dbReference type="InterPro" id="IPR049207">
    <property type="entry name" value="DUF4246_N"/>
</dbReference>
<dbReference type="PANTHER" id="PTHR33119">
    <property type="entry name" value="IFI3P"/>
    <property type="match status" value="1"/>
</dbReference>